<dbReference type="EMBL" id="SLWS01000001">
    <property type="protein sequence ID" value="TCO64459.1"/>
    <property type="molecule type" value="Genomic_DNA"/>
</dbReference>
<sequence length="37" mass="4107">MDDVLLEIPTLQRTCDEEVAALALHEFAGAIEYVRCA</sequence>
<proteinExistence type="predicted"/>
<protein>
    <submittedName>
        <fullName evidence="1">Uncharacterized protein</fullName>
    </submittedName>
</protein>
<gene>
    <name evidence="1" type="ORF">EV192_101235</name>
</gene>
<dbReference type="Proteomes" id="UP000295680">
    <property type="component" value="Unassembled WGS sequence"/>
</dbReference>
<dbReference type="AlphaFoldDB" id="A0A4R2K3V2"/>
<keyword evidence="2" id="KW-1185">Reference proteome</keyword>
<name>A0A4R2K3V2_9PSEU</name>
<reference evidence="1 2" key="1">
    <citation type="submission" date="2019-03" db="EMBL/GenBank/DDBJ databases">
        <title>Genomic Encyclopedia of Type Strains, Phase IV (KMG-IV): sequencing the most valuable type-strain genomes for metagenomic binning, comparative biology and taxonomic classification.</title>
        <authorList>
            <person name="Goeker M."/>
        </authorList>
    </citation>
    <scope>NUCLEOTIDE SEQUENCE [LARGE SCALE GENOMIC DNA]</scope>
    <source>
        <strain evidence="1 2">DSM 45934</strain>
    </source>
</reference>
<accession>A0A4R2K3V2</accession>
<comment type="caution">
    <text evidence="1">The sequence shown here is derived from an EMBL/GenBank/DDBJ whole genome shotgun (WGS) entry which is preliminary data.</text>
</comment>
<organism evidence="1 2">
    <name type="scientific">Actinocrispum wychmicini</name>
    <dbReference type="NCBI Taxonomy" id="1213861"/>
    <lineage>
        <taxon>Bacteria</taxon>
        <taxon>Bacillati</taxon>
        <taxon>Actinomycetota</taxon>
        <taxon>Actinomycetes</taxon>
        <taxon>Pseudonocardiales</taxon>
        <taxon>Pseudonocardiaceae</taxon>
        <taxon>Actinocrispum</taxon>
    </lineage>
</organism>
<evidence type="ECO:0000313" key="2">
    <source>
        <dbReference type="Proteomes" id="UP000295680"/>
    </source>
</evidence>
<evidence type="ECO:0000313" key="1">
    <source>
        <dbReference type="EMBL" id="TCO64459.1"/>
    </source>
</evidence>